<gene>
    <name evidence="5" type="ORF">CIK64_06525</name>
</gene>
<dbReference type="EMBL" id="NRGP01000009">
    <property type="protein sequence ID" value="PCC47154.1"/>
    <property type="molecule type" value="Genomic_DNA"/>
</dbReference>
<keyword evidence="3" id="KW-0046">Antibiotic resistance</keyword>
<comment type="similarity">
    <text evidence="1">Belongs to the bleomycin resistance protein family.</text>
</comment>
<dbReference type="InterPro" id="IPR037523">
    <property type="entry name" value="VOC_core"/>
</dbReference>
<evidence type="ECO:0000313" key="6">
    <source>
        <dbReference type="Proteomes" id="UP000217564"/>
    </source>
</evidence>
<organism evidence="5 6">
    <name type="scientific">Brevibacterium aurantiacum</name>
    <dbReference type="NCBI Taxonomy" id="273384"/>
    <lineage>
        <taxon>Bacteria</taxon>
        <taxon>Bacillati</taxon>
        <taxon>Actinomycetota</taxon>
        <taxon>Actinomycetes</taxon>
        <taxon>Micrococcales</taxon>
        <taxon>Brevibacteriaceae</taxon>
        <taxon>Brevibacterium</taxon>
    </lineage>
</organism>
<comment type="caution">
    <text evidence="5">The sequence shown here is derived from an EMBL/GenBank/DDBJ whole genome shotgun (WGS) entry which is preliminary data.</text>
</comment>
<proteinExistence type="inferred from homology"/>
<evidence type="ECO:0000256" key="3">
    <source>
        <dbReference type="ARBA" id="ARBA00023251"/>
    </source>
</evidence>
<dbReference type="AlphaFoldDB" id="A0A2A3Z6F3"/>
<dbReference type="GO" id="GO:0046677">
    <property type="term" value="P:response to antibiotic"/>
    <property type="evidence" value="ECO:0007669"/>
    <property type="project" value="UniProtKB-KW"/>
</dbReference>
<accession>A0A2A3Z6F3</accession>
<name>A0A2A3Z6F3_BREAU</name>
<dbReference type="PROSITE" id="PS51819">
    <property type="entry name" value="VOC"/>
    <property type="match status" value="1"/>
</dbReference>
<evidence type="ECO:0000256" key="2">
    <source>
        <dbReference type="ARBA" id="ARBA00021572"/>
    </source>
</evidence>
<evidence type="ECO:0000313" key="5">
    <source>
        <dbReference type="EMBL" id="PCC47154.1"/>
    </source>
</evidence>
<protein>
    <recommendedName>
        <fullName evidence="2">Bleomycin resistance protein</fullName>
    </recommendedName>
</protein>
<dbReference type="SUPFAM" id="SSF54593">
    <property type="entry name" value="Glyoxalase/Bleomycin resistance protein/Dihydroxybiphenyl dioxygenase"/>
    <property type="match status" value="1"/>
</dbReference>
<dbReference type="InterPro" id="IPR029068">
    <property type="entry name" value="Glyas_Bleomycin-R_OHBP_Dase"/>
</dbReference>
<evidence type="ECO:0000259" key="4">
    <source>
        <dbReference type="PROSITE" id="PS51819"/>
    </source>
</evidence>
<feature type="domain" description="VOC" evidence="4">
    <location>
        <begin position="6"/>
        <end position="136"/>
    </location>
</feature>
<sequence>MTTLAEPALVPELLVEEIDRSLEFWCGLCGFGVRYQRRIEGFAYIAFGSAHLMLEQKGVGRNWVTGELERPLGRGINLQVAVTDIGPIVSALRNADHPLFMEPETEWYALGDVEEAGVEQFLVADPDGYLVRFQASVGRRPIVG</sequence>
<dbReference type="Gene3D" id="3.10.180.10">
    <property type="entry name" value="2,3-Dihydroxybiphenyl 1,2-Dioxygenase, domain 1"/>
    <property type="match status" value="1"/>
</dbReference>
<reference evidence="5 6" key="1">
    <citation type="journal article" date="2017" name="Elife">
        <title>Extensive horizontal gene transfer in cheese-associated bacteria.</title>
        <authorList>
            <person name="Bonham K.S."/>
            <person name="Wolfe B.E."/>
            <person name="Dutton R.J."/>
        </authorList>
    </citation>
    <scope>NUCLEOTIDE SEQUENCE [LARGE SCALE GENOMIC DNA]</scope>
    <source>
        <strain evidence="5 6">947_7</strain>
    </source>
</reference>
<evidence type="ECO:0000256" key="1">
    <source>
        <dbReference type="ARBA" id="ARBA00011051"/>
    </source>
</evidence>
<dbReference type="Proteomes" id="UP000217564">
    <property type="component" value="Unassembled WGS sequence"/>
</dbReference>
<dbReference type="InterPro" id="IPR000335">
    <property type="entry name" value="Bleomycin-R"/>
</dbReference>
<dbReference type="CDD" id="cd08349">
    <property type="entry name" value="BLMA_like"/>
    <property type="match status" value="1"/>
</dbReference>